<dbReference type="GO" id="GO:0006508">
    <property type="term" value="P:proteolysis"/>
    <property type="evidence" value="ECO:0007669"/>
    <property type="project" value="UniProtKB-KW"/>
</dbReference>
<dbReference type="PROSITE" id="PS50835">
    <property type="entry name" value="IG_LIKE"/>
    <property type="match status" value="1"/>
</dbReference>
<dbReference type="InterPro" id="IPR013783">
    <property type="entry name" value="Ig-like_fold"/>
</dbReference>
<comment type="caution">
    <text evidence="10">The sequence shown here is derived from an EMBL/GenBank/DDBJ whole genome shotgun (WGS) entry which is preliminary data.</text>
</comment>
<evidence type="ECO:0000259" key="9">
    <source>
        <dbReference type="PROSITE" id="PS50835"/>
    </source>
</evidence>
<dbReference type="Gene3D" id="3.10.450.490">
    <property type="match status" value="1"/>
</dbReference>
<dbReference type="Gene3D" id="1.10.390.10">
    <property type="entry name" value="Neutral Protease Domain 2"/>
    <property type="match status" value="1"/>
</dbReference>
<feature type="active site" description="Proton donor" evidence="7">
    <location>
        <position position="498"/>
    </location>
</feature>
<sequence>MNLRKTLLAASIAAMPLMVTTPASAAAPVATPAVTATLQDQSLLATLAQRDTQRGLGSDNSFRLANQHPGVDGQKITRVHHTYKDLRVFGSEEVVVTDGGGNIVSLSVADKRAGLDANVAQDSNPDRTVALAGPQATPLDNIKPAFNADAAIARVAKKVAPTGEHRWPPTAELLIYPVMATVRTPEAADKSEDALNALDLQDVVQRYALAYYVQTRMIVDRKPVYHDTIIDARTGDVLAQWQALQTVVGTGNSQYNGAVPISTSQNGSNFQMLDTTRGTGGKFGGMAITNANHSSQQNPSPGNVYTNSTNTWGDGKQYIPGGSTTNANGQTAAVNALWGLMNTYDTNKNVLGWQSLDGNNTASYIAVHVDNAYDNAFYDSGCKCMFIGDGGQYFYNLGSIDVIGHEMSHGITDATSNLVYAGESGGLNESHSDIGGDMVEAYARAGGTGTVIPASGNDWMTGKEIARDGQPLRYLYKPSKDGRSPDAWSTNLKNIDVHYSSGPNNRMFYFLSQGSKAESGDYNSQYLTRSPAAMTGIGNDKAYRIWFKALTTKFTSSTNYADARAKVLQVAQELYGASSKEAIAVQRAYAAINVGADIDEAGSSGGVSIATQPASVAVTVGATASFSVAASGGTPPYTYTWYRNGTLIAGATGPTYSLTATQADNGAVFTAQVRDASSPAKTATSGEATLTVVTAGSGGERITNGGFEAGTTGWAGSTTAIGSFSGQAPFEGQRFAWLGGNGKRTTDTLTQSVTIPSSAASAKLSFALHIDTDEIGRATYDRLVVAVKSRSGAVLGTLATYSNANAADGYQARTFDLSAYKGQTVTLSFVATEDSWQQTSFVIDKVSLVAQ</sequence>
<dbReference type="InterPro" id="IPR036179">
    <property type="entry name" value="Ig-like_dom_sf"/>
</dbReference>
<accession>A0A1E7WCA5</accession>
<keyword evidence="11" id="KW-1185">Reference proteome</keyword>
<evidence type="ECO:0000256" key="6">
    <source>
        <dbReference type="ARBA" id="ARBA00023049"/>
    </source>
</evidence>
<dbReference type="Pfam" id="PF02868">
    <property type="entry name" value="Peptidase_M4_C"/>
    <property type="match status" value="1"/>
</dbReference>
<dbReference type="SMART" id="SM00409">
    <property type="entry name" value="IG"/>
    <property type="match status" value="1"/>
</dbReference>
<feature type="active site" evidence="7">
    <location>
        <position position="406"/>
    </location>
</feature>
<dbReference type="AlphaFoldDB" id="A0A1E7WCA5"/>
<keyword evidence="5" id="KW-0862">Zinc</keyword>
<dbReference type="SUPFAM" id="SSF48726">
    <property type="entry name" value="Immunoglobulin"/>
    <property type="match status" value="1"/>
</dbReference>
<dbReference type="EMBL" id="LROM01000131">
    <property type="protein sequence ID" value="OEZ94553.1"/>
    <property type="molecule type" value="Genomic_DNA"/>
</dbReference>
<keyword evidence="3" id="KW-0479">Metal-binding</keyword>
<evidence type="ECO:0000256" key="2">
    <source>
        <dbReference type="ARBA" id="ARBA00022670"/>
    </source>
</evidence>
<evidence type="ECO:0000256" key="8">
    <source>
        <dbReference type="SAM" id="SignalP"/>
    </source>
</evidence>
<evidence type="ECO:0000256" key="1">
    <source>
        <dbReference type="ARBA" id="ARBA00009388"/>
    </source>
</evidence>
<dbReference type="PANTHER" id="PTHR33794">
    <property type="entry name" value="BACILLOLYSIN"/>
    <property type="match status" value="1"/>
</dbReference>
<dbReference type="PATRIC" id="fig|762836.4.peg.4635"/>
<feature type="domain" description="Ig-like" evidence="9">
    <location>
        <begin position="607"/>
        <end position="691"/>
    </location>
</feature>
<dbReference type="InterPro" id="IPR050728">
    <property type="entry name" value="Zinc_Metalloprotease_M4"/>
</dbReference>
<dbReference type="PANTHER" id="PTHR33794:SF1">
    <property type="entry name" value="BACILLOLYSIN"/>
    <property type="match status" value="1"/>
</dbReference>
<evidence type="ECO:0000256" key="4">
    <source>
        <dbReference type="ARBA" id="ARBA00022801"/>
    </source>
</evidence>
<dbReference type="RefSeq" id="WP_070251298.1">
    <property type="nucleotide sequence ID" value="NZ_LROM01000131.1"/>
</dbReference>
<dbReference type="GO" id="GO:0046872">
    <property type="term" value="F:metal ion binding"/>
    <property type="evidence" value="ECO:0007669"/>
    <property type="project" value="UniProtKB-KW"/>
</dbReference>
<feature type="chain" id="PRO_5009206752" evidence="8">
    <location>
        <begin position="26"/>
        <end position="851"/>
    </location>
</feature>
<gene>
    <name evidence="10" type="ORF">DUPY_45060</name>
</gene>
<dbReference type="InterPro" id="IPR001570">
    <property type="entry name" value="Peptidase_M4_C_domain"/>
</dbReference>
<keyword evidence="6 10" id="KW-0482">Metalloprotease</keyword>
<evidence type="ECO:0000256" key="3">
    <source>
        <dbReference type="ARBA" id="ARBA00022723"/>
    </source>
</evidence>
<dbReference type="InterPro" id="IPR027268">
    <property type="entry name" value="Peptidase_M4/M1_CTD_sf"/>
</dbReference>
<evidence type="ECO:0000256" key="7">
    <source>
        <dbReference type="PIRSR" id="PIRSR623612-1"/>
    </source>
</evidence>
<dbReference type="SUPFAM" id="SSF55486">
    <property type="entry name" value="Metalloproteases ('zincins'), catalytic domain"/>
    <property type="match status" value="1"/>
</dbReference>
<evidence type="ECO:0000313" key="11">
    <source>
        <dbReference type="Proteomes" id="UP000175989"/>
    </source>
</evidence>
<reference evidence="11" key="1">
    <citation type="journal article" date="2016" name="Front. Microbiol.">
        <title>Molecular Keys to the Janthinobacterium and Duganella spp. Interaction with the Plant Pathogen Fusarium graminearum.</title>
        <authorList>
            <person name="Haack F.S."/>
            <person name="Poehlein A."/>
            <person name="Kroger C."/>
            <person name="Voigt C.A."/>
            <person name="Piepenbring M."/>
            <person name="Bode H.B."/>
            <person name="Daniel R."/>
            <person name="Schafer W."/>
            <person name="Streit W.R."/>
        </authorList>
    </citation>
    <scope>NUCLEOTIDE SEQUENCE [LARGE SCALE GENOMIC DNA]</scope>
    <source>
        <strain evidence="11">T54</strain>
    </source>
</reference>
<dbReference type="PRINTS" id="PR00730">
    <property type="entry name" value="THERMOLYSIN"/>
</dbReference>
<comment type="similarity">
    <text evidence="1">Belongs to the peptidase M4 family.</text>
</comment>
<name>A0A1E7WCA5_9BURK</name>
<dbReference type="OrthoDB" id="5378341at2"/>
<dbReference type="Gene3D" id="3.10.170.10">
    <property type="match status" value="1"/>
</dbReference>
<keyword evidence="2 10" id="KW-0645">Protease</keyword>
<evidence type="ECO:0000313" key="10">
    <source>
        <dbReference type="EMBL" id="OEZ94553.1"/>
    </source>
</evidence>
<protein>
    <submittedName>
        <fullName evidence="10">Transglutaminase-activating metalloprotease</fullName>
        <ecNumber evidence="10">3.4.-.-</ecNumber>
    </submittedName>
</protein>
<dbReference type="Gene3D" id="2.60.40.10">
    <property type="entry name" value="Immunoglobulins"/>
    <property type="match status" value="1"/>
</dbReference>
<dbReference type="InterPro" id="IPR013856">
    <property type="entry name" value="Peptidase_M4_domain"/>
</dbReference>
<dbReference type="Proteomes" id="UP000175989">
    <property type="component" value="Unassembled WGS sequence"/>
</dbReference>
<dbReference type="Pfam" id="PF01447">
    <property type="entry name" value="Peptidase_M4"/>
    <property type="match status" value="1"/>
</dbReference>
<dbReference type="InterPro" id="IPR007110">
    <property type="entry name" value="Ig-like_dom"/>
</dbReference>
<evidence type="ECO:0000256" key="5">
    <source>
        <dbReference type="ARBA" id="ARBA00022833"/>
    </source>
</evidence>
<organism evidence="10 11">
    <name type="scientific">Duganella phyllosphaerae</name>
    <dbReference type="NCBI Taxonomy" id="762836"/>
    <lineage>
        <taxon>Bacteria</taxon>
        <taxon>Pseudomonadati</taxon>
        <taxon>Pseudomonadota</taxon>
        <taxon>Betaproteobacteria</taxon>
        <taxon>Burkholderiales</taxon>
        <taxon>Oxalobacteraceae</taxon>
        <taxon>Telluria group</taxon>
        <taxon>Duganella</taxon>
    </lineage>
</organism>
<dbReference type="InterPro" id="IPR003599">
    <property type="entry name" value="Ig_sub"/>
</dbReference>
<dbReference type="CDD" id="cd09597">
    <property type="entry name" value="M4_TLP"/>
    <property type="match status" value="1"/>
</dbReference>
<dbReference type="GO" id="GO:0004222">
    <property type="term" value="F:metalloendopeptidase activity"/>
    <property type="evidence" value="ECO:0007669"/>
    <property type="project" value="InterPro"/>
</dbReference>
<dbReference type="Gene3D" id="2.60.120.260">
    <property type="entry name" value="Galactose-binding domain-like"/>
    <property type="match status" value="1"/>
</dbReference>
<dbReference type="EC" id="3.4.-.-" evidence="10"/>
<proteinExistence type="inferred from homology"/>
<dbReference type="InterPro" id="IPR023612">
    <property type="entry name" value="Peptidase_M4"/>
</dbReference>
<keyword evidence="4 10" id="KW-0378">Hydrolase</keyword>
<feature type="signal peptide" evidence="8">
    <location>
        <begin position="1"/>
        <end position="25"/>
    </location>
</feature>
<keyword evidence="8" id="KW-0732">Signal</keyword>